<sequence length="431" mass="45191">MTAVPVRLSRADRDLLLHLIGLPTAGPMETGPDAEPPRLREAQTAYAEAAAELGFEVVHHAAPDPEWLARPDVPAQVRDMARRVAGFLDSQPSMVLRLGGEQPPERTLMFNVHLDTVAGGEPPRLADDRFHGRGAVDAKGPAVALLAGLRAAAARVPGLGTDVGVLVQAVAGEEGGAMGVFGTRPLVEQGWTGRINVFCEPTRGLLVPRATAAATARIAVAGTDSIDDHPEAGHNATVLLGFLAQHLARRLPGAVDGGRVCVAGLHTGTVHNKVYGTGALLLNLAYRTAAAGRAQEEALERELRAGTEEFAAAFAGLPDFARTARDARRITELTWAKRGLPALDSRDPWAERLLTRAGLTYAPPDVPACTCDAIWTHALPNAHTVVYGPGDLDANGAHAAGEYVDTRDLEHYADGIASLVAGFASATNGSS</sequence>
<accession>A0ABN2X943</accession>
<dbReference type="InterPro" id="IPR050072">
    <property type="entry name" value="Peptidase_M20A"/>
</dbReference>
<dbReference type="EMBL" id="BAAAPF010000001">
    <property type="protein sequence ID" value="GAA2106291.1"/>
    <property type="molecule type" value="Genomic_DNA"/>
</dbReference>
<evidence type="ECO:0000313" key="2">
    <source>
        <dbReference type="Proteomes" id="UP001500443"/>
    </source>
</evidence>
<dbReference type="SUPFAM" id="SSF53187">
    <property type="entry name" value="Zn-dependent exopeptidases"/>
    <property type="match status" value="1"/>
</dbReference>
<name>A0ABN2X943_9ACTN</name>
<evidence type="ECO:0000313" key="1">
    <source>
        <dbReference type="EMBL" id="GAA2106291.1"/>
    </source>
</evidence>
<proteinExistence type="predicted"/>
<comment type="caution">
    <text evidence="1">The sequence shown here is derived from an EMBL/GenBank/DDBJ whole genome shotgun (WGS) entry which is preliminary data.</text>
</comment>
<dbReference type="InterPro" id="IPR002933">
    <property type="entry name" value="Peptidase_M20"/>
</dbReference>
<dbReference type="RefSeq" id="WP_344286551.1">
    <property type="nucleotide sequence ID" value="NZ_BAAAPF010000001.1"/>
</dbReference>
<dbReference type="Pfam" id="PF01546">
    <property type="entry name" value="Peptidase_M20"/>
    <property type="match status" value="1"/>
</dbReference>
<protein>
    <recommendedName>
        <fullName evidence="3">M20/M25/M40 family metallo-hydrolase</fullName>
    </recommendedName>
</protein>
<organism evidence="1 2">
    <name type="scientific">Streptomyces synnematoformans</name>
    <dbReference type="NCBI Taxonomy" id="415721"/>
    <lineage>
        <taxon>Bacteria</taxon>
        <taxon>Bacillati</taxon>
        <taxon>Actinomycetota</taxon>
        <taxon>Actinomycetes</taxon>
        <taxon>Kitasatosporales</taxon>
        <taxon>Streptomycetaceae</taxon>
        <taxon>Streptomyces</taxon>
    </lineage>
</organism>
<gene>
    <name evidence="1" type="ORF">GCM10009802_00370</name>
</gene>
<dbReference type="Gene3D" id="3.40.630.10">
    <property type="entry name" value="Zn peptidases"/>
    <property type="match status" value="2"/>
</dbReference>
<keyword evidence="2" id="KW-1185">Reference proteome</keyword>
<reference evidence="1 2" key="1">
    <citation type="journal article" date="2019" name="Int. J. Syst. Evol. Microbiol.">
        <title>The Global Catalogue of Microorganisms (GCM) 10K type strain sequencing project: providing services to taxonomists for standard genome sequencing and annotation.</title>
        <authorList>
            <consortium name="The Broad Institute Genomics Platform"/>
            <consortium name="The Broad Institute Genome Sequencing Center for Infectious Disease"/>
            <person name="Wu L."/>
            <person name="Ma J."/>
        </authorList>
    </citation>
    <scope>NUCLEOTIDE SEQUENCE [LARGE SCALE GENOMIC DNA]</scope>
    <source>
        <strain evidence="1 2">JCM 15481</strain>
    </source>
</reference>
<evidence type="ECO:0008006" key="3">
    <source>
        <dbReference type="Google" id="ProtNLM"/>
    </source>
</evidence>
<dbReference type="Proteomes" id="UP001500443">
    <property type="component" value="Unassembled WGS sequence"/>
</dbReference>
<dbReference type="PANTHER" id="PTHR43808">
    <property type="entry name" value="ACETYLORNITHINE DEACETYLASE"/>
    <property type="match status" value="1"/>
</dbReference>